<dbReference type="EC" id="3.1.3.18" evidence="5 10"/>
<dbReference type="InterPro" id="IPR036412">
    <property type="entry name" value="HAD-like_sf"/>
</dbReference>
<dbReference type="PANTHER" id="PTHR43434:SF23">
    <property type="entry name" value="PHOSPHOGLYCOLATE PHOSPHATASE"/>
    <property type="match status" value="1"/>
</dbReference>
<evidence type="ECO:0000256" key="10">
    <source>
        <dbReference type="HAMAP-Rule" id="MF_00495"/>
    </source>
</evidence>
<dbReference type="HAMAP" id="MF_00495">
    <property type="entry name" value="GPH_hydrolase_bact"/>
    <property type="match status" value="1"/>
</dbReference>
<feature type="binding site" evidence="10">
    <location>
        <position position="181"/>
    </location>
    <ligand>
        <name>Mg(2+)</name>
        <dbReference type="ChEBI" id="CHEBI:18420"/>
    </ligand>
</feature>
<dbReference type="PANTHER" id="PTHR43434">
    <property type="entry name" value="PHOSPHOGLYCOLATE PHOSPHATASE"/>
    <property type="match status" value="1"/>
</dbReference>
<dbReference type="InterPro" id="IPR006439">
    <property type="entry name" value="HAD-SF_hydro_IA"/>
</dbReference>
<keyword evidence="7 10" id="KW-0378">Hydrolase</keyword>
<reference evidence="11 12" key="1">
    <citation type="submission" date="2021-11" db="EMBL/GenBank/DDBJ databases">
        <authorList>
            <person name="Liang Q."/>
            <person name="Mou H."/>
            <person name="Liu Z."/>
        </authorList>
    </citation>
    <scope>NUCLEOTIDE SEQUENCE [LARGE SCALE GENOMIC DNA]</scope>
    <source>
        <strain evidence="11 12">CHU3</strain>
    </source>
</reference>
<evidence type="ECO:0000256" key="6">
    <source>
        <dbReference type="ARBA" id="ARBA00022723"/>
    </source>
</evidence>
<evidence type="ECO:0000256" key="5">
    <source>
        <dbReference type="ARBA" id="ARBA00013078"/>
    </source>
</evidence>
<keyword evidence="8 10" id="KW-0460">Magnesium</keyword>
<comment type="function">
    <text evidence="10">Specifically catalyzes the dephosphorylation of 2-phosphoglycolate. Is involved in the dissimilation of the intracellular 2-phosphoglycolate formed during the DNA repair of 3'-phosphoglycolate ends, a major class of DNA lesions induced by oxidative stress.</text>
</comment>
<evidence type="ECO:0000256" key="9">
    <source>
        <dbReference type="ARBA" id="ARBA00023277"/>
    </source>
</evidence>
<dbReference type="SFLD" id="SFLDG01129">
    <property type="entry name" value="C1.5:_HAD__Beta-PGM__Phosphata"/>
    <property type="match status" value="1"/>
</dbReference>
<feature type="binding site" evidence="10">
    <location>
        <position position="22"/>
    </location>
    <ligand>
        <name>Mg(2+)</name>
        <dbReference type="ChEBI" id="CHEBI:18420"/>
    </ligand>
</feature>
<comment type="cofactor">
    <cofactor evidence="2 10">
        <name>Mg(2+)</name>
        <dbReference type="ChEBI" id="CHEBI:18420"/>
    </cofactor>
</comment>
<dbReference type="InterPro" id="IPR023198">
    <property type="entry name" value="PGP-like_dom2"/>
</dbReference>
<dbReference type="InterPro" id="IPR037512">
    <property type="entry name" value="PGPase_prok"/>
</dbReference>
<gene>
    <name evidence="11" type="primary">gph</name>
    <name evidence="11" type="ORF">LNV07_15225</name>
</gene>
<dbReference type="InterPro" id="IPR050155">
    <property type="entry name" value="HAD-like_hydrolase_sf"/>
</dbReference>
<dbReference type="InterPro" id="IPR023214">
    <property type="entry name" value="HAD_sf"/>
</dbReference>
<accession>A0ABT2YHJ9</accession>
<feature type="active site" description="Nucleophile" evidence="10">
    <location>
        <position position="22"/>
    </location>
</feature>
<dbReference type="InterPro" id="IPR041492">
    <property type="entry name" value="HAD_2"/>
</dbReference>
<evidence type="ECO:0000313" key="11">
    <source>
        <dbReference type="EMBL" id="MCV2369430.1"/>
    </source>
</evidence>
<keyword evidence="12" id="KW-1185">Reference proteome</keyword>
<dbReference type="SFLD" id="SFLDG01135">
    <property type="entry name" value="C1.5.6:_HAD__Beta-PGM__Phospha"/>
    <property type="match status" value="1"/>
</dbReference>
<proteinExistence type="inferred from homology"/>
<dbReference type="Gene3D" id="1.10.150.240">
    <property type="entry name" value="Putative phosphatase, domain 2"/>
    <property type="match status" value="1"/>
</dbReference>
<dbReference type="RefSeq" id="WP_263572014.1">
    <property type="nucleotide sequence ID" value="NZ_JAJIRN010000006.1"/>
</dbReference>
<feature type="binding site" evidence="10">
    <location>
        <position position="24"/>
    </location>
    <ligand>
        <name>Mg(2+)</name>
        <dbReference type="ChEBI" id="CHEBI:18420"/>
    </ligand>
</feature>
<evidence type="ECO:0000256" key="1">
    <source>
        <dbReference type="ARBA" id="ARBA00000830"/>
    </source>
</evidence>
<dbReference type="GO" id="GO:0008967">
    <property type="term" value="F:phosphoglycolate phosphatase activity"/>
    <property type="evidence" value="ECO:0007669"/>
    <property type="project" value="UniProtKB-EC"/>
</dbReference>
<dbReference type="Proteomes" id="UP001209701">
    <property type="component" value="Unassembled WGS sequence"/>
</dbReference>
<dbReference type="SUPFAM" id="SSF56784">
    <property type="entry name" value="HAD-like"/>
    <property type="match status" value="1"/>
</dbReference>
<organism evidence="11 12">
    <name type="scientific">Roseateles oligotrophus</name>
    <dbReference type="NCBI Taxonomy" id="1769250"/>
    <lineage>
        <taxon>Bacteria</taxon>
        <taxon>Pseudomonadati</taxon>
        <taxon>Pseudomonadota</taxon>
        <taxon>Betaproteobacteria</taxon>
        <taxon>Burkholderiales</taxon>
        <taxon>Sphaerotilaceae</taxon>
        <taxon>Roseateles</taxon>
    </lineage>
</organism>
<dbReference type="Gene3D" id="3.40.50.1000">
    <property type="entry name" value="HAD superfamily/HAD-like"/>
    <property type="match status" value="1"/>
</dbReference>
<evidence type="ECO:0000256" key="2">
    <source>
        <dbReference type="ARBA" id="ARBA00001946"/>
    </source>
</evidence>
<dbReference type="SFLD" id="SFLDS00003">
    <property type="entry name" value="Haloacid_Dehalogenase"/>
    <property type="match status" value="1"/>
</dbReference>
<comment type="similarity">
    <text evidence="4 10">Belongs to the HAD-like hydrolase superfamily. CbbY/CbbZ/Gph/YieH family.</text>
</comment>
<comment type="pathway">
    <text evidence="3 10">Organic acid metabolism; glycolate biosynthesis; glycolate from 2-phosphoglycolate: step 1/1.</text>
</comment>
<dbReference type="NCBIfam" id="TIGR01509">
    <property type="entry name" value="HAD-SF-IA-v3"/>
    <property type="match status" value="1"/>
</dbReference>
<dbReference type="Pfam" id="PF13419">
    <property type="entry name" value="HAD_2"/>
    <property type="match status" value="1"/>
</dbReference>
<sequence>MTFDCPRKWQDSPSAIHALLFDLDGTLVDSAPDLAGAANEMRLSRGLAALPLETLRPLVGTGARGMLEVALQMTPAHSDYEASRSEFLDRYEARMARETQLFDQVLELLSGLRLAGIPWGIVTNKAERFALPLTRELGLDEAAFAVIGGDTTAHAKPHPAPLLEAAKRGGIDPQRCVYIGDDERDIIAGRAAGMGTVAAGWGYLGNGKPIEAWNADIILSSPSGILKLLGLA</sequence>
<comment type="catalytic activity">
    <reaction evidence="1 10">
        <text>2-phosphoglycolate + H2O = glycolate + phosphate</text>
        <dbReference type="Rhea" id="RHEA:14369"/>
        <dbReference type="ChEBI" id="CHEBI:15377"/>
        <dbReference type="ChEBI" id="CHEBI:29805"/>
        <dbReference type="ChEBI" id="CHEBI:43474"/>
        <dbReference type="ChEBI" id="CHEBI:58033"/>
        <dbReference type="EC" id="3.1.3.18"/>
    </reaction>
</comment>
<name>A0ABT2YHJ9_9BURK</name>
<dbReference type="NCBIfam" id="TIGR01549">
    <property type="entry name" value="HAD-SF-IA-v1"/>
    <property type="match status" value="1"/>
</dbReference>
<evidence type="ECO:0000256" key="8">
    <source>
        <dbReference type="ARBA" id="ARBA00022842"/>
    </source>
</evidence>
<evidence type="ECO:0000313" key="12">
    <source>
        <dbReference type="Proteomes" id="UP001209701"/>
    </source>
</evidence>
<evidence type="ECO:0000256" key="3">
    <source>
        <dbReference type="ARBA" id="ARBA00004818"/>
    </source>
</evidence>
<dbReference type="NCBIfam" id="TIGR01449">
    <property type="entry name" value="PGP_bact"/>
    <property type="match status" value="1"/>
</dbReference>
<comment type="caution">
    <text evidence="11">The sequence shown here is derived from an EMBL/GenBank/DDBJ whole genome shotgun (WGS) entry which is preliminary data.</text>
</comment>
<keyword evidence="9 10" id="KW-0119">Carbohydrate metabolism</keyword>
<evidence type="ECO:0000256" key="7">
    <source>
        <dbReference type="ARBA" id="ARBA00022801"/>
    </source>
</evidence>
<protein>
    <recommendedName>
        <fullName evidence="5 10">Phosphoglycolate phosphatase</fullName>
        <shortName evidence="10">PGP</shortName>
        <shortName evidence="10">PGPase</shortName>
        <ecNumber evidence="5 10">3.1.3.18</ecNumber>
    </recommendedName>
</protein>
<evidence type="ECO:0000256" key="4">
    <source>
        <dbReference type="ARBA" id="ARBA00006171"/>
    </source>
</evidence>
<dbReference type="EMBL" id="JAJIRN010000006">
    <property type="protein sequence ID" value="MCV2369430.1"/>
    <property type="molecule type" value="Genomic_DNA"/>
</dbReference>
<keyword evidence="6 10" id="KW-0479">Metal-binding</keyword>